<dbReference type="GO" id="GO:0034332">
    <property type="term" value="P:adherens junction organization"/>
    <property type="evidence" value="ECO:0007669"/>
    <property type="project" value="TreeGrafter"/>
</dbReference>
<dbReference type="GO" id="GO:0008013">
    <property type="term" value="F:beta-catenin binding"/>
    <property type="evidence" value="ECO:0007669"/>
    <property type="project" value="TreeGrafter"/>
</dbReference>
<dbReference type="CDD" id="cd11304">
    <property type="entry name" value="Cadherin_repeat"/>
    <property type="match status" value="4"/>
</dbReference>
<feature type="domain" description="Cadherin" evidence="20">
    <location>
        <begin position="52"/>
        <end position="158"/>
    </location>
</feature>
<dbReference type="Gene3D" id="2.60.40.60">
    <property type="entry name" value="Cadherins"/>
    <property type="match status" value="5"/>
</dbReference>
<dbReference type="RefSeq" id="XP_007906123.1">
    <property type="nucleotide sequence ID" value="XM_007907932.2"/>
</dbReference>
<dbReference type="Gene3D" id="4.10.900.10">
    <property type="entry name" value="TCF3-CBD (Catenin binding domain)"/>
    <property type="match status" value="1"/>
</dbReference>
<keyword evidence="12 18" id="KW-0472">Membrane</keyword>
<dbReference type="GeneTree" id="ENSGT00940000160118"/>
<proteinExistence type="predicted"/>
<dbReference type="GO" id="GO:0044331">
    <property type="term" value="P:cell-cell adhesion mediated by cadherin"/>
    <property type="evidence" value="ECO:0007669"/>
    <property type="project" value="TreeGrafter"/>
</dbReference>
<dbReference type="InterPro" id="IPR002126">
    <property type="entry name" value="Cadherin-like_dom"/>
</dbReference>
<reference evidence="22" key="1">
    <citation type="journal article" date="2006" name="Science">
        <title>Ancient noncoding elements conserved in the human genome.</title>
        <authorList>
            <person name="Venkatesh B."/>
            <person name="Kirkness E.F."/>
            <person name="Loh Y.H."/>
            <person name="Halpern A.L."/>
            <person name="Lee A.P."/>
            <person name="Johnson J."/>
            <person name="Dandona N."/>
            <person name="Viswanathan L.D."/>
            <person name="Tay A."/>
            <person name="Venter J.C."/>
            <person name="Strausberg R.L."/>
            <person name="Brenner S."/>
        </authorList>
    </citation>
    <scope>NUCLEOTIDE SEQUENCE [LARGE SCALE GENOMIC DNA]</scope>
</reference>
<evidence type="ECO:0000256" key="8">
    <source>
        <dbReference type="ARBA" id="ARBA00022737"/>
    </source>
</evidence>
<dbReference type="PRINTS" id="PR00205">
    <property type="entry name" value="CADHERIN"/>
</dbReference>
<evidence type="ECO:0000256" key="14">
    <source>
        <dbReference type="PROSITE-ProRule" id="PRU00043"/>
    </source>
</evidence>
<keyword evidence="3" id="KW-1003">Cell membrane</keyword>
<dbReference type="GO" id="GO:0005509">
    <property type="term" value="F:calcium ion binding"/>
    <property type="evidence" value="ECO:0007669"/>
    <property type="project" value="UniProtKB-UniRule"/>
</dbReference>
<dbReference type="GeneID" id="103188086"/>
<dbReference type="Pfam" id="PF00028">
    <property type="entry name" value="Cadherin"/>
    <property type="match status" value="4"/>
</dbReference>
<dbReference type="GO" id="GO:0000902">
    <property type="term" value="P:cell morphogenesis"/>
    <property type="evidence" value="ECO:0007669"/>
    <property type="project" value="TreeGrafter"/>
</dbReference>
<keyword evidence="8" id="KW-0677">Repeat</keyword>
<dbReference type="InterPro" id="IPR015919">
    <property type="entry name" value="Cadherin-like_sf"/>
</dbReference>
<evidence type="ECO:0000256" key="16">
    <source>
        <dbReference type="RuleBase" id="RU004357"/>
    </source>
</evidence>
<name>A0A4W3GTE6_CALMI</name>
<dbReference type="OrthoDB" id="6079678at2759"/>
<keyword evidence="11 18" id="KW-1133">Transmembrane helix</keyword>
<feature type="domain" description="Cadherin" evidence="20">
    <location>
        <begin position="266"/>
        <end position="380"/>
    </location>
</feature>
<keyword evidence="6" id="KW-0479">Metal-binding</keyword>
<keyword evidence="13" id="KW-0325">Glycoprotein</keyword>
<dbReference type="GO" id="GO:0005912">
    <property type="term" value="C:adherens junction"/>
    <property type="evidence" value="ECO:0007669"/>
    <property type="project" value="TreeGrafter"/>
</dbReference>
<dbReference type="Proteomes" id="UP000314986">
    <property type="component" value="Unassembled WGS sequence"/>
</dbReference>
<gene>
    <name evidence="21" type="primary">cdh15</name>
</gene>
<keyword evidence="4" id="KW-0963">Cytoplasm</keyword>
<protein>
    <submittedName>
        <fullName evidence="21">Cadherin 15, type 1, M-cadherin (myotubule)</fullName>
    </submittedName>
</protein>
<dbReference type="KEGG" id="cmk:103188086"/>
<dbReference type="FunFam" id="2.60.40.60:FF:000022">
    <property type="entry name" value="Cadherin 2"/>
    <property type="match status" value="1"/>
</dbReference>
<dbReference type="InParanoid" id="A0A4W3GTE6"/>
<keyword evidence="5 15" id="KW-0812">Transmembrane</keyword>
<evidence type="ECO:0000313" key="22">
    <source>
        <dbReference type="Proteomes" id="UP000314986"/>
    </source>
</evidence>
<reference evidence="21" key="4">
    <citation type="submission" date="2025-08" db="UniProtKB">
        <authorList>
            <consortium name="Ensembl"/>
        </authorList>
    </citation>
    <scope>IDENTIFICATION</scope>
</reference>
<evidence type="ECO:0000256" key="1">
    <source>
        <dbReference type="ARBA" id="ARBA00004251"/>
    </source>
</evidence>
<evidence type="ECO:0000256" key="2">
    <source>
        <dbReference type="ARBA" id="ARBA00004496"/>
    </source>
</evidence>
<feature type="domain" description="Cadherin" evidence="20">
    <location>
        <begin position="381"/>
        <end position="488"/>
    </location>
</feature>
<dbReference type="AlphaFoldDB" id="A0A4W3GTE6"/>
<evidence type="ECO:0000256" key="9">
    <source>
        <dbReference type="ARBA" id="ARBA00022837"/>
    </source>
</evidence>
<feature type="domain" description="Cadherin" evidence="20">
    <location>
        <begin position="509"/>
        <end position="598"/>
    </location>
</feature>
<keyword evidence="22" id="KW-1185">Reference proteome</keyword>
<evidence type="ECO:0000256" key="18">
    <source>
        <dbReference type="SAM" id="Phobius"/>
    </source>
</evidence>
<evidence type="ECO:0000256" key="3">
    <source>
        <dbReference type="ARBA" id="ARBA00022475"/>
    </source>
</evidence>
<keyword evidence="10 15" id="KW-0130">Cell adhesion</keyword>
<evidence type="ECO:0000313" key="21">
    <source>
        <dbReference type="Ensembl" id="ENSCMIP00000001274.1"/>
    </source>
</evidence>
<organism evidence="21 22">
    <name type="scientific">Callorhinchus milii</name>
    <name type="common">Ghost shark</name>
    <dbReference type="NCBI Taxonomy" id="7868"/>
    <lineage>
        <taxon>Eukaryota</taxon>
        <taxon>Metazoa</taxon>
        <taxon>Chordata</taxon>
        <taxon>Craniata</taxon>
        <taxon>Vertebrata</taxon>
        <taxon>Chondrichthyes</taxon>
        <taxon>Holocephali</taxon>
        <taxon>Chimaeriformes</taxon>
        <taxon>Callorhinchidae</taxon>
        <taxon>Callorhinchus</taxon>
    </lineage>
</organism>
<reference evidence="22" key="2">
    <citation type="journal article" date="2007" name="PLoS Biol.">
        <title>Survey sequencing and comparative analysis of the elephant shark (Callorhinchus milii) genome.</title>
        <authorList>
            <person name="Venkatesh B."/>
            <person name="Kirkness E.F."/>
            <person name="Loh Y.H."/>
            <person name="Halpern A.L."/>
            <person name="Lee A.P."/>
            <person name="Johnson J."/>
            <person name="Dandona N."/>
            <person name="Viswanathan L.D."/>
            <person name="Tay A."/>
            <person name="Venter J.C."/>
            <person name="Strausberg R.L."/>
            <person name="Brenner S."/>
        </authorList>
    </citation>
    <scope>NUCLEOTIDE SEQUENCE [LARGE SCALE GENOMIC DNA]</scope>
</reference>
<evidence type="ECO:0000256" key="11">
    <source>
        <dbReference type="ARBA" id="ARBA00022989"/>
    </source>
</evidence>
<dbReference type="InterPro" id="IPR020894">
    <property type="entry name" value="Cadherin_CS"/>
</dbReference>
<comment type="subcellular location">
    <subcellularLocation>
        <location evidence="1 15">Cell membrane</location>
        <topology evidence="1 15">Single-pass type I membrane protein</topology>
    </subcellularLocation>
    <subcellularLocation>
        <location evidence="2">Cytoplasm</location>
    </subcellularLocation>
</comment>
<evidence type="ECO:0000256" key="10">
    <source>
        <dbReference type="ARBA" id="ARBA00022889"/>
    </source>
</evidence>
<dbReference type="FunFam" id="4.10.900.10:FF:000001">
    <property type="entry name" value="Cadherin 2"/>
    <property type="match status" value="1"/>
</dbReference>
<reference evidence="21" key="5">
    <citation type="submission" date="2025-09" db="UniProtKB">
        <authorList>
            <consortium name="Ensembl"/>
        </authorList>
    </citation>
    <scope>IDENTIFICATION</scope>
</reference>
<dbReference type="GO" id="GO:0007043">
    <property type="term" value="P:cell-cell junction assembly"/>
    <property type="evidence" value="ECO:0007669"/>
    <property type="project" value="TreeGrafter"/>
</dbReference>
<evidence type="ECO:0000256" key="5">
    <source>
        <dbReference type="ARBA" id="ARBA00022692"/>
    </source>
</evidence>
<dbReference type="InterPro" id="IPR000233">
    <property type="entry name" value="Cadherin_Y-type_LIR"/>
</dbReference>
<dbReference type="FunFam" id="2.60.40.60:FF:000095">
    <property type="entry name" value="Cadherin 13"/>
    <property type="match status" value="1"/>
</dbReference>
<dbReference type="Pfam" id="PF01049">
    <property type="entry name" value="CADH_Y-type_LIR"/>
    <property type="match status" value="1"/>
</dbReference>
<dbReference type="GO" id="GO:0016342">
    <property type="term" value="C:catenin complex"/>
    <property type="evidence" value="ECO:0007669"/>
    <property type="project" value="TreeGrafter"/>
</dbReference>
<feature type="signal peptide" evidence="19">
    <location>
        <begin position="1"/>
        <end position="18"/>
    </location>
</feature>
<dbReference type="GO" id="GO:0016339">
    <property type="term" value="P:calcium-dependent cell-cell adhesion via plasma membrane cell adhesion molecules"/>
    <property type="evidence" value="ECO:0007669"/>
    <property type="project" value="TreeGrafter"/>
</dbReference>
<evidence type="ECO:0000256" key="4">
    <source>
        <dbReference type="ARBA" id="ARBA00022490"/>
    </source>
</evidence>
<dbReference type="PANTHER" id="PTHR24027:SF300">
    <property type="entry name" value="CADHERIN-15"/>
    <property type="match status" value="1"/>
</dbReference>
<comment type="function">
    <text evidence="16">Cadherins are calcium-dependent cell adhesion proteins.</text>
</comment>
<dbReference type="SUPFAM" id="SSF49313">
    <property type="entry name" value="Cadherin-like"/>
    <property type="match status" value="5"/>
</dbReference>
<sequence length="785" mass="85935">MRDTEIFTLLALVMLVQCNQVPVKDTPHAQVPVMYPWRPVARGDGLQRVKRAWVIPPISVSENTRKIPLPLVQIKSDQLIPGEVIYSIKGPGVDEEPRGIFTIDADSGQVLLMTVLDREEKSSYKIKAYAVNMSGNPLEDPTDLEIIVIDQNDNRPVFDQQHFIGHVLEGSPPGTLVMQIAASDADDPQTDNAALQFSILGHSKGLFRIDPVTGEIRTVGVGLDRETISTYNLTLQVADLSGVGLANTASAIIFITDLNDNAPHFTASEFAVAVTEDTVGQEVGRVSVEDKDEAGTRNWLANYTIVSGNQDGHFSISTDPHTNQGIVLVEKSLDYEAVADYSLTVTVQNWAELWAGASPSSQPSARVIITITDVNEPPRFQDDPRNLLVPEGSTAGTVLTVYTVTDPDREQQHNISYSIQYDPADWLLVDPETGEVVLRQVVLRSSPYLRHNRYTAIIAAVDHGFPPHTVIGTLNIHITEVNDFPPLLFPGAGTLCRGTGAGAGMLIWATDQDQEPHAEPFHFQLLPDSEPLHNWTITALNDTHAVLGMLSAMPEGFYQVGVRVSDSGEPCQEFEQSLNVTVCVCGDRGRCEAIAAAFHGSHVGVSLGAAIIILTSFFLLFLMVMVSLCWNGRRGHKALLSDSDSDIRDNVLNYDEQGGGEEDQEAYNLEQLRDPDRVFPAPARGKPPLRRDAPYNHSPAVYPRRPPADPSDIEDFINGGLDAADNDPNAPPYDMALIYDYEGEGSVAGTLSSLASASAEDQHDYDYLNDWGPRFRKLADMYGEH</sequence>
<reference evidence="22" key="3">
    <citation type="journal article" date="2014" name="Nature">
        <title>Elephant shark genome provides unique insights into gnathostome evolution.</title>
        <authorList>
            <consortium name="International Elephant Shark Genome Sequencing Consortium"/>
            <person name="Venkatesh B."/>
            <person name="Lee A.P."/>
            <person name="Ravi V."/>
            <person name="Maurya A.K."/>
            <person name="Lian M.M."/>
            <person name="Swann J.B."/>
            <person name="Ohta Y."/>
            <person name="Flajnik M.F."/>
            <person name="Sutoh Y."/>
            <person name="Kasahara M."/>
            <person name="Hoon S."/>
            <person name="Gangu V."/>
            <person name="Roy S.W."/>
            <person name="Irimia M."/>
            <person name="Korzh V."/>
            <person name="Kondrychyn I."/>
            <person name="Lim Z.W."/>
            <person name="Tay B.H."/>
            <person name="Tohari S."/>
            <person name="Kong K.W."/>
            <person name="Ho S."/>
            <person name="Lorente-Galdos B."/>
            <person name="Quilez J."/>
            <person name="Marques-Bonet T."/>
            <person name="Raney B.J."/>
            <person name="Ingham P.W."/>
            <person name="Tay A."/>
            <person name="Hillier L.W."/>
            <person name="Minx P."/>
            <person name="Boehm T."/>
            <person name="Wilson R.K."/>
            <person name="Brenner S."/>
            <person name="Warren W.C."/>
        </authorList>
    </citation>
    <scope>NUCLEOTIDE SEQUENCE [LARGE SCALE GENOMIC DNA]</scope>
</reference>
<dbReference type="FunFam" id="2.60.40.60:FF:000019">
    <property type="entry name" value="Cadherin 2"/>
    <property type="match status" value="1"/>
</dbReference>
<dbReference type="Ensembl" id="ENSCMIT00000001337.1">
    <property type="protein sequence ID" value="ENSCMIP00000001274.1"/>
    <property type="gene ID" value="ENSCMIG00000000831.1"/>
</dbReference>
<evidence type="ECO:0000256" key="19">
    <source>
        <dbReference type="SAM" id="SignalP"/>
    </source>
</evidence>
<dbReference type="PANTHER" id="PTHR24027">
    <property type="entry name" value="CADHERIN-23"/>
    <property type="match status" value="1"/>
</dbReference>
<evidence type="ECO:0000256" key="17">
    <source>
        <dbReference type="SAM" id="MobiDB-lite"/>
    </source>
</evidence>
<dbReference type="SMART" id="SM00112">
    <property type="entry name" value="CA"/>
    <property type="match status" value="4"/>
</dbReference>
<evidence type="ECO:0000256" key="6">
    <source>
        <dbReference type="ARBA" id="ARBA00022723"/>
    </source>
</evidence>
<evidence type="ECO:0000256" key="15">
    <source>
        <dbReference type="RuleBase" id="RU003318"/>
    </source>
</evidence>
<evidence type="ECO:0000259" key="20">
    <source>
        <dbReference type="PROSITE" id="PS50268"/>
    </source>
</evidence>
<accession>A0A4W3GTE6</accession>
<feature type="domain" description="Cadherin" evidence="20">
    <location>
        <begin position="159"/>
        <end position="265"/>
    </location>
</feature>
<evidence type="ECO:0000256" key="7">
    <source>
        <dbReference type="ARBA" id="ARBA00022729"/>
    </source>
</evidence>
<feature type="transmembrane region" description="Helical" evidence="18">
    <location>
        <begin position="607"/>
        <end position="630"/>
    </location>
</feature>
<dbReference type="OMA" id="NACGRRH"/>
<dbReference type="GO" id="GO:0005737">
    <property type="term" value="C:cytoplasm"/>
    <property type="evidence" value="ECO:0007669"/>
    <property type="project" value="UniProtKB-SubCell"/>
</dbReference>
<keyword evidence="9 14" id="KW-0106">Calcium</keyword>
<dbReference type="GO" id="GO:0045296">
    <property type="term" value="F:cadherin binding"/>
    <property type="evidence" value="ECO:0007669"/>
    <property type="project" value="TreeGrafter"/>
</dbReference>
<feature type="region of interest" description="Disordered" evidence="17">
    <location>
        <begin position="673"/>
        <end position="708"/>
    </location>
</feature>
<dbReference type="STRING" id="7868.ENSCMIP00000001274"/>
<dbReference type="PROSITE" id="PS00232">
    <property type="entry name" value="CADHERIN_1"/>
    <property type="match status" value="1"/>
</dbReference>
<dbReference type="PROSITE" id="PS50268">
    <property type="entry name" value="CADHERIN_2"/>
    <property type="match status" value="5"/>
</dbReference>
<keyword evidence="7 19" id="KW-0732">Signal</keyword>
<dbReference type="InterPro" id="IPR027397">
    <property type="entry name" value="Catenin-bd_sf"/>
</dbReference>
<evidence type="ECO:0000256" key="12">
    <source>
        <dbReference type="ARBA" id="ARBA00023136"/>
    </source>
</evidence>
<dbReference type="GO" id="GO:0007156">
    <property type="term" value="P:homophilic cell adhesion via plasma membrane adhesion molecules"/>
    <property type="evidence" value="ECO:0007669"/>
    <property type="project" value="InterPro"/>
</dbReference>
<dbReference type="FunFam" id="2.60.40.60:FF:000011">
    <property type="entry name" value="Cadherin 1"/>
    <property type="match status" value="1"/>
</dbReference>
<dbReference type="CTD" id="1013"/>
<feature type="chain" id="PRO_5021439602" evidence="19">
    <location>
        <begin position="19"/>
        <end position="785"/>
    </location>
</feature>
<evidence type="ECO:0000256" key="13">
    <source>
        <dbReference type="ARBA" id="ARBA00023180"/>
    </source>
</evidence>
<dbReference type="InterPro" id="IPR039808">
    <property type="entry name" value="Cadherin"/>
</dbReference>
<dbReference type="GO" id="GO:0016477">
    <property type="term" value="P:cell migration"/>
    <property type="evidence" value="ECO:0007669"/>
    <property type="project" value="TreeGrafter"/>
</dbReference>